<gene>
    <name evidence="1" type="ORF">BX611_2619</name>
</gene>
<name>A0A3D9RQF3_9FLAO</name>
<proteinExistence type="predicted"/>
<protein>
    <submittedName>
        <fullName evidence="1">Uncharacterized protein</fullName>
    </submittedName>
</protein>
<reference evidence="1 2" key="1">
    <citation type="submission" date="2018-08" db="EMBL/GenBank/DDBJ databases">
        <title>Genomic Encyclopedia of Type Strains, Phase III (KMG-III): the genomes of soil and plant-associated and newly described type strains.</title>
        <authorList>
            <person name="Whitman W."/>
        </authorList>
    </citation>
    <scope>NUCLEOTIDE SEQUENCE [LARGE SCALE GENOMIC DNA]</scope>
    <source>
        <strain evidence="1 2">325-5</strain>
    </source>
</reference>
<evidence type="ECO:0000313" key="1">
    <source>
        <dbReference type="EMBL" id="REE79724.1"/>
    </source>
</evidence>
<accession>A0A3D9RQF3</accession>
<organism evidence="1 2">
    <name type="scientific">Lutibacter oceani</name>
    <dbReference type="NCBI Taxonomy" id="1853311"/>
    <lineage>
        <taxon>Bacteria</taxon>
        <taxon>Pseudomonadati</taxon>
        <taxon>Bacteroidota</taxon>
        <taxon>Flavobacteriia</taxon>
        <taxon>Flavobacteriales</taxon>
        <taxon>Flavobacteriaceae</taxon>
        <taxon>Lutibacter</taxon>
    </lineage>
</organism>
<dbReference type="OrthoDB" id="982596at2"/>
<dbReference type="Proteomes" id="UP000256429">
    <property type="component" value="Unassembled WGS sequence"/>
</dbReference>
<dbReference type="AlphaFoldDB" id="A0A3D9RQF3"/>
<dbReference type="RefSeq" id="WP_115881987.1">
    <property type="nucleotide sequence ID" value="NZ_QTTQ01000012.1"/>
</dbReference>
<sequence>MWNNKQKDIWKDIKDTWNKQPQSEKINIQVSQLLNEFNGKISQFEKDSINSDIATLKVNWAKTKKDKVSQFEKDSIKKDINIISESIKKIIDRFKR</sequence>
<comment type="caution">
    <text evidence="1">The sequence shown here is derived from an EMBL/GenBank/DDBJ whole genome shotgun (WGS) entry which is preliminary data.</text>
</comment>
<dbReference type="EMBL" id="QTTQ01000012">
    <property type="protein sequence ID" value="REE79724.1"/>
    <property type="molecule type" value="Genomic_DNA"/>
</dbReference>
<evidence type="ECO:0000313" key="2">
    <source>
        <dbReference type="Proteomes" id="UP000256429"/>
    </source>
</evidence>
<keyword evidence="2" id="KW-1185">Reference proteome</keyword>